<sequence length="147" mass="14790">MIELLDALAAAGIPVAVVTNKPEGLARPLLETLGLAARFGAVVGGDTLAEKKPAPAPLAHAAGILGVALADCLMVGDSLTDVSAARNAGIPVACVPYGYREGDAIFEARPEAVVDTLADLPPLIGIAQAHETAGSTVTDKAQAHRHG</sequence>
<protein>
    <submittedName>
        <fullName evidence="1">Phosphoglycolate phosphatase</fullName>
        <ecNumber evidence="1">3.1.3.18</ecNumber>
    </submittedName>
</protein>
<dbReference type="EC" id="3.1.3.18" evidence="1"/>
<dbReference type="InterPro" id="IPR036412">
    <property type="entry name" value="HAD-like_sf"/>
</dbReference>
<organism evidence="1">
    <name type="scientific">uncultured organism</name>
    <dbReference type="NCBI Taxonomy" id="155900"/>
    <lineage>
        <taxon>unclassified sequences</taxon>
        <taxon>environmental samples</taxon>
    </lineage>
</organism>
<dbReference type="GO" id="GO:0008967">
    <property type="term" value="F:phosphoglycolate phosphatase activity"/>
    <property type="evidence" value="ECO:0007669"/>
    <property type="project" value="UniProtKB-EC"/>
</dbReference>
<proteinExistence type="predicted"/>
<dbReference type="GO" id="GO:0006281">
    <property type="term" value="P:DNA repair"/>
    <property type="evidence" value="ECO:0007669"/>
    <property type="project" value="TreeGrafter"/>
</dbReference>
<name>A0A5B8RGI8_9ZZZZ</name>
<reference evidence="1" key="1">
    <citation type="submission" date="2019-06" db="EMBL/GenBank/DDBJ databases">
        <authorList>
            <person name="Murdoch R.W."/>
            <person name="Fathepure B."/>
        </authorList>
    </citation>
    <scope>NUCLEOTIDE SEQUENCE</scope>
</reference>
<dbReference type="EMBL" id="MN079329">
    <property type="protein sequence ID" value="QEA07696.1"/>
    <property type="molecule type" value="Genomic_DNA"/>
</dbReference>
<dbReference type="AlphaFoldDB" id="A0A5B8RGI8"/>
<accession>A0A5B8RGI8</accession>
<dbReference type="PANTHER" id="PTHR43434:SF1">
    <property type="entry name" value="PHOSPHOGLYCOLATE PHOSPHATASE"/>
    <property type="match status" value="1"/>
</dbReference>
<dbReference type="Gene3D" id="3.40.50.1000">
    <property type="entry name" value="HAD superfamily/HAD-like"/>
    <property type="match status" value="1"/>
</dbReference>
<dbReference type="InterPro" id="IPR006439">
    <property type="entry name" value="HAD-SF_hydro_IA"/>
</dbReference>
<dbReference type="Pfam" id="PF00702">
    <property type="entry name" value="Hydrolase"/>
    <property type="match status" value="1"/>
</dbReference>
<gene>
    <name evidence="1" type="primary">gph_3</name>
    <name evidence="1" type="ORF">KBTEX_04057</name>
</gene>
<dbReference type="SUPFAM" id="SSF56784">
    <property type="entry name" value="HAD-like"/>
    <property type="match status" value="1"/>
</dbReference>
<keyword evidence="1" id="KW-0378">Hydrolase</keyword>
<dbReference type="FunFam" id="3.40.50.1000:FF:000022">
    <property type="entry name" value="Phosphoglycolate phosphatase"/>
    <property type="match status" value="1"/>
</dbReference>
<dbReference type="InterPro" id="IPR023214">
    <property type="entry name" value="HAD_sf"/>
</dbReference>
<dbReference type="PANTHER" id="PTHR43434">
    <property type="entry name" value="PHOSPHOGLYCOLATE PHOSPHATASE"/>
    <property type="match status" value="1"/>
</dbReference>
<dbReference type="NCBIfam" id="TIGR01549">
    <property type="entry name" value="HAD-SF-IA-v1"/>
    <property type="match status" value="1"/>
</dbReference>
<evidence type="ECO:0000313" key="1">
    <source>
        <dbReference type="EMBL" id="QEA07696.1"/>
    </source>
</evidence>
<dbReference type="InterPro" id="IPR050155">
    <property type="entry name" value="HAD-like_hydrolase_sf"/>
</dbReference>